<dbReference type="InterPro" id="IPR036510">
    <property type="entry name" value="Ribosomal_bS20_sf"/>
</dbReference>
<keyword evidence="5 8" id="KW-0689">Ribosomal protein</keyword>
<comment type="caution">
    <text evidence="9">The sequence shown here is derived from an EMBL/GenBank/DDBJ whole genome shotgun (WGS) entry which is preliminary data.</text>
</comment>
<dbReference type="Gene3D" id="1.20.58.110">
    <property type="entry name" value="Ribosomal protein S20"/>
    <property type="match status" value="1"/>
</dbReference>
<dbReference type="EMBL" id="PSQJ01000001">
    <property type="protein sequence ID" value="PTL86885.1"/>
    <property type="molecule type" value="Genomic_DNA"/>
</dbReference>
<sequence length="90" mass="10141">MANTESAKKMVRKIASRTLINKSRRSSVRSFLRRANEAITSGNVVEAKEAFRVAESFIQRAKSKGIFHRNTASRKVSRLSKRLKDMAVSS</sequence>
<gene>
    <name evidence="8" type="primary">rpsT</name>
    <name evidence="9" type="ORF">C4617_00180</name>
</gene>
<keyword evidence="3 8" id="KW-0699">rRNA-binding</keyword>
<keyword evidence="4 8" id="KW-0694">RNA-binding</keyword>
<proteinExistence type="inferred from homology"/>
<evidence type="ECO:0000256" key="6">
    <source>
        <dbReference type="ARBA" id="ARBA00023274"/>
    </source>
</evidence>
<evidence type="ECO:0000256" key="1">
    <source>
        <dbReference type="ARBA" id="ARBA00003134"/>
    </source>
</evidence>
<dbReference type="GO" id="GO:0003735">
    <property type="term" value="F:structural constituent of ribosome"/>
    <property type="evidence" value="ECO:0007669"/>
    <property type="project" value="InterPro"/>
</dbReference>
<dbReference type="PANTHER" id="PTHR33398:SF1">
    <property type="entry name" value="SMALL RIBOSOMAL SUBUNIT PROTEIN BS20C"/>
    <property type="match status" value="1"/>
</dbReference>
<protein>
    <recommendedName>
        <fullName evidence="7 8">Small ribosomal subunit protein bS20</fullName>
    </recommendedName>
</protein>
<dbReference type="HAMAP" id="MF_00500">
    <property type="entry name" value="Ribosomal_bS20"/>
    <property type="match status" value="1"/>
</dbReference>
<evidence type="ECO:0000256" key="8">
    <source>
        <dbReference type="HAMAP-Rule" id="MF_00500"/>
    </source>
</evidence>
<evidence type="ECO:0000256" key="3">
    <source>
        <dbReference type="ARBA" id="ARBA00022730"/>
    </source>
</evidence>
<comment type="similarity">
    <text evidence="2 8">Belongs to the bacterial ribosomal protein bS20 family.</text>
</comment>
<reference evidence="10" key="1">
    <citation type="submission" date="2018-02" db="EMBL/GenBank/DDBJ databases">
        <title>Genome sequence of Candidatus Liberibacter europaeus.</title>
        <authorList>
            <person name="Frampton R.A."/>
            <person name="Thompson S.M."/>
            <person name="David C."/>
            <person name="Addison S.M."/>
            <person name="Smith G.R."/>
        </authorList>
    </citation>
    <scope>NUCLEOTIDE SEQUENCE [LARGE SCALE GENOMIC DNA]</scope>
</reference>
<dbReference type="GO" id="GO:0070181">
    <property type="term" value="F:small ribosomal subunit rRNA binding"/>
    <property type="evidence" value="ECO:0007669"/>
    <property type="project" value="TreeGrafter"/>
</dbReference>
<evidence type="ECO:0000256" key="5">
    <source>
        <dbReference type="ARBA" id="ARBA00022980"/>
    </source>
</evidence>
<evidence type="ECO:0000313" key="10">
    <source>
        <dbReference type="Proteomes" id="UP000240811"/>
    </source>
</evidence>
<evidence type="ECO:0000256" key="7">
    <source>
        <dbReference type="ARBA" id="ARBA00035136"/>
    </source>
</evidence>
<dbReference type="PANTHER" id="PTHR33398">
    <property type="entry name" value="30S RIBOSOMAL PROTEIN S20"/>
    <property type="match status" value="1"/>
</dbReference>
<dbReference type="InterPro" id="IPR002583">
    <property type="entry name" value="Ribosomal_bS20"/>
</dbReference>
<dbReference type="SUPFAM" id="SSF46992">
    <property type="entry name" value="Ribosomal protein S20"/>
    <property type="match status" value="1"/>
</dbReference>
<evidence type="ECO:0000256" key="4">
    <source>
        <dbReference type="ARBA" id="ARBA00022884"/>
    </source>
</evidence>
<dbReference type="NCBIfam" id="TIGR00029">
    <property type="entry name" value="S20"/>
    <property type="match status" value="1"/>
</dbReference>
<evidence type="ECO:0000256" key="2">
    <source>
        <dbReference type="ARBA" id="ARBA00007634"/>
    </source>
</evidence>
<dbReference type="Pfam" id="PF01649">
    <property type="entry name" value="Ribosomal_S20p"/>
    <property type="match status" value="1"/>
</dbReference>
<dbReference type="GO" id="GO:0005829">
    <property type="term" value="C:cytosol"/>
    <property type="evidence" value="ECO:0007669"/>
    <property type="project" value="TreeGrafter"/>
</dbReference>
<dbReference type="AlphaFoldDB" id="A0A2T4VYP1"/>
<dbReference type="Proteomes" id="UP000240811">
    <property type="component" value="Unassembled WGS sequence"/>
</dbReference>
<accession>A0A2T4VYP1</accession>
<name>A0A2T4VYP1_9HYPH</name>
<evidence type="ECO:0000313" key="9">
    <source>
        <dbReference type="EMBL" id="PTL86885.1"/>
    </source>
</evidence>
<dbReference type="GO" id="GO:0015935">
    <property type="term" value="C:small ribosomal subunit"/>
    <property type="evidence" value="ECO:0007669"/>
    <property type="project" value="TreeGrafter"/>
</dbReference>
<organism evidence="9 10">
    <name type="scientific">Candidatus Liberibacter europaeus</name>
    <dbReference type="NCBI Taxonomy" id="744859"/>
    <lineage>
        <taxon>Bacteria</taxon>
        <taxon>Pseudomonadati</taxon>
        <taxon>Pseudomonadota</taxon>
        <taxon>Alphaproteobacteria</taxon>
        <taxon>Hyphomicrobiales</taxon>
        <taxon>Rhizobiaceae</taxon>
        <taxon>Liberibacter</taxon>
    </lineage>
</organism>
<dbReference type="GO" id="GO:0006412">
    <property type="term" value="P:translation"/>
    <property type="evidence" value="ECO:0007669"/>
    <property type="project" value="UniProtKB-UniRule"/>
</dbReference>
<comment type="function">
    <text evidence="1 8">Binds directly to 16S ribosomal RNA.</text>
</comment>
<keyword evidence="6 8" id="KW-0687">Ribonucleoprotein</keyword>